<dbReference type="EnsemblMetazoa" id="XM_020006559.1">
    <property type="protein sequence ID" value="XP_019862118.1"/>
    <property type="gene ID" value="LOC109590669"/>
</dbReference>
<dbReference type="STRING" id="400682.A0A1X7VMZ1"/>
<comment type="subunit">
    <text evidence="3">Component of the nexin-dynein regulatory complex (N-DRC).</text>
</comment>
<dbReference type="InterPro" id="IPR033585">
    <property type="entry name" value="DRC12-like"/>
</dbReference>
<reference evidence="14" key="2">
    <citation type="submission" date="2017-05" db="UniProtKB">
        <authorList>
            <consortium name="EnsemblMetazoa"/>
        </authorList>
    </citation>
    <scope>IDENTIFICATION</scope>
</reference>
<comment type="function">
    <text evidence="1">Component of the nexin-dynein regulatory complex (N-DRC), a key regulator of ciliary/flagellar motility which maintains the alignment and integrity of the distal axoneme and regulates microtubule sliding in motile axonemes.</text>
</comment>
<dbReference type="EnsemblMetazoa" id="Aqu2.1.41437_001">
    <property type="protein sequence ID" value="Aqu2.1.41437_001"/>
    <property type="gene ID" value="Aqu2.1.41437"/>
</dbReference>
<evidence type="ECO:0000313" key="15">
    <source>
        <dbReference type="Proteomes" id="UP000007879"/>
    </source>
</evidence>
<keyword evidence="6 12" id="KW-0175">Coiled coil</keyword>
<dbReference type="KEGG" id="aqu:109590669"/>
<keyword evidence="7" id="KW-0969">Cilium</keyword>
<keyword evidence="8" id="KW-0206">Cytoskeleton</keyword>
<keyword evidence="5" id="KW-0282">Flagellum</keyword>
<organism evidence="14">
    <name type="scientific">Amphimedon queenslandica</name>
    <name type="common">Sponge</name>
    <dbReference type="NCBI Taxonomy" id="400682"/>
    <lineage>
        <taxon>Eukaryota</taxon>
        <taxon>Metazoa</taxon>
        <taxon>Porifera</taxon>
        <taxon>Demospongiae</taxon>
        <taxon>Heteroscleromorpha</taxon>
        <taxon>Haplosclerida</taxon>
        <taxon>Niphatidae</taxon>
        <taxon>Amphimedon</taxon>
    </lineage>
</organism>
<comment type="similarity">
    <text evidence="10">Belongs to the DRC12 family.</text>
</comment>
<dbReference type="InParanoid" id="A0A1X7VMZ1"/>
<evidence type="ECO:0000256" key="1">
    <source>
        <dbReference type="ARBA" id="ARBA00003029"/>
    </source>
</evidence>
<evidence type="ECO:0000256" key="9">
    <source>
        <dbReference type="ARBA" id="ARBA00023273"/>
    </source>
</evidence>
<gene>
    <name evidence="14" type="primary">109590669</name>
</gene>
<evidence type="ECO:0000256" key="4">
    <source>
        <dbReference type="ARBA" id="ARBA00022490"/>
    </source>
</evidence>
<evidence type="ECO:0000256" key="8">
    <source>
        <dbReference type="ARBA" id="ARBA00023212"/>
    </source>
</evidence>
<evidence type="ECO:0000256" key="5">
    <source>
        <dbReference type="ARBA" id="ARBA00022846"/>
    </source>
</evidence>
<sequence>MSKAGGKGKKQMKEGGDEYQLNTKEKLIVTSPAVGYLREELTGRQEIAQYFKAAEKETREKLLMTKAQLVEERGDTKDICFDLTRQYKTLELQSETKILALEETVKKLTSELQTTKQTLTEVTKEKDKLQEEKDTEVTTIKTKLFMLQMSYRTILKDAFNTLELQMKVSSKLSEAKSETLNKEIDQDLLQFGTPSIHTKPI</sequence>
<evidence type="ECO:0000256" key="3">
    <source>
        <dbReference type="ARBA" id="ARBA00011248"/>
    </source>
</evidence>
<evidence type="ECO:0000256" key="7">
    <source>
        <dbReference type="ARBA" id="ARBA00023069"/>
    </source>
</evidence>
<keyword evidence="4" id="KW-0963">Cytoplasm</keyword>
<dbReference type="PANTHER" id="PTHR28656:SF1">
    <property type="entry name" value="COILED-COIL DOMAIN-CONTAINING PROTEIN 153"/>
    <property type="match status" value="1"/>
</dbReference>
<reference evidence="15" key="1">
    <citation type="journal article" date="2010" name="Nature">
        <title>The Amphimedon queenslandica genome and the evolution of animal complexity.</title>
        <authorList>
            <person name="Srivastava M."/>
            <person name="Simakov O."/>
            <person name="Chapman J."/>
            <person name="Fahey B."/>
            <person name="Gauthier M.E."/>
            <person name="Mitros T."/>
            <person name="Richards G.S."/>
            <person name="Conaco C."/>
            <person name="Dacre M."/>
            <person name="Hellsten U."/>
            <person name="Larroux C."/>
            <person name="Putnam N.H."/>
            <person name="Stanke M."/>
            <person name="Adamska M."/>
            <person name="Darling A."/>
            <person name="Degnan S.M."/>
            <person name="Oakley T.H."/>
            <person name="Plachetzki D.C."/>
            <person name="Zhai Y."/>
            <person name="Adamski M."/>
            <person name="Calcino A."/>
            <person name="Cummins S.F."/>
            <person name="Goodstein D.M."/>
            <person name="Harris C."/>
            <person name="Jackson D.J."/>
            <person name="Leys S.P."/>
            <person name="Shu S."/>
            <person name="Woodcroft B.J."/>
            <person name="Vervoort M."/>
            <person name="Kosik K.S."/>
            <person name="Manning G."/>
            <person name="Degnan B.M."/>
            <person name="Rokhsar D.S."/>
        </authorList>
    </citation>
    <scope>NUCLEOTIDE SEQUENCE [LARGE SCALE GENOMIC DNA]</scope>
</reference>
<feature type="coiled-coil region" evidence="12">
    <location>
        <begin position="98"/>
        <end position="132"/>
    </location>
</feature>
<name>A0A1X7VMZ1_AMPQE</name>
<evidence type="ECO:0000256" key="6">
    <source>
        <dbReference type="ARBA" id="ARBA00023054"/>
    </source>
</evidence>
<protein>
    <recommendedName>
        <fullName evidence="11">Dynein regulatory complex protein 12</fullName>
    </recommendedName>
</protein>
<evidence type="ECO:0000256" key="2">
    <source>
        <dbReference type="ARBA" id="ARBA00004611"/>
    </source>
</evidence>
<evidence type="ECO:0000256" key="10">
    <source>
        <dbReference type="ARBA" id="ARBA00044754"/>
    </source>
</evidence>
<evidence type="ECO:0000256" key="13">
    <source>
        <dbReference type="SAM" id="MobiDB-lite"/>
    </source>
</evidence>
<evidence type="ECO:0000256" key="12">
    <source>
        <dbReference type="SAM" id="Coils"/>
    </source>
</evidence>
<keyword evidence="15" id="KW-1185">Reference proteome</keyword>
<evidence type="ECO:0000313" key="14">
    <source>
        <dbReference type="EnsemblMetazoa" id="Aqu2.1.41437_001"/>
    </source>
</evidence>
<dbReference type="Proteomes" id="UP000007879">
    <property type="component" value="Unassembled WGS sequence"/>
</dbReference>
<evidence type="ECO:0000256" key="11">
    <source>
        <dbReference type="ARBA" id="ARBA00044800"/>
    </source>
</evidence>
<keyword evidence="9" id="KW-0966">Cell projection</keyword>
<dbReference type="OrthoDB" id="10264405at2759"/>
<feature type="compositionally biased region" description="Basic residues" evidence="13">
    <location>
        <begin position="1"/>
        <end position="10"/>
    </location>
</feature>
<comment type="subcellular location">
    <subcellularLocation>
        <location evidence="2">Cytoplasm</location>
        <location evidence="2">Cytoskeleton</location>
        <location evidence="2">Flagellum axoneme</location>
    </subcellularLocation>
</comment>
<dbReference type="AlphaFoldDB" id="A0A1X7VMZ1"/>
<feature type="region of interest" description="Disordered" evidence="13">
    <location>
        <begin position="1"/>
        <end position="22"/>
    </location>
</feature>
<proteinExistence type="inferred from homology"/>
<accession>A0A1X7VMZ1</accession>
<dbReference type="PANTHER" id="PTHR28656">
    <property type="entry name" value="COILED-COIL DOMAIN-CONTAINING PROTEIN 153"/>
    <property type="match status" value="1"/>
</dbReference>